<name>A0ABT3JPB8_9FLAO</name>
<organism evidence="2 3">
    <name type="scientific">Kaistella yananensis</name>
    <dbReference type="NCBI Taxonomy" id="2989820"/>
    <lineage>
        <taxon>Bacteria</taxon>
        <taxon>Pseudomonadati</taxon>
        <taxon>Bacteroidota</taxon>
        <taxon>Flavobacteriia</taxon>
        <taxon>Flavobacteriales</taxon>
        <taxon>Weeksellaceae</taxon>
        <taxon>Chryseobacterium group</taxon>
        <taxon>Kaistella</taxon>
    </lineage>
</organism>
<sequence>MGTKFNYDVYFVLGDVNTTAATHDFVYSLPLDKNKKHIIYQGYNGLFSHHKAFSLDFSLKDGEKVNAARGGKVVSVLTANSKNCLTKECAKYNNRIVILHDDGTLAEYVHLKYGGSVVKPGEDVATGQLIGYSGNTGWSKGPHLHFSVYINNIDGTRKYLKTKFKVAESSTPVYLSEKHTYTNL</sequence>
<dbReference type="Pfam" id="PF01551">
    <property type="entry name" value="Peptidase_M23"/>
    <property type="match status" value="1"/>
</dbReference>
<dbReference type="PANTHER" id="PTHR21666:SF270">
    <property type="entry name" value="MUREIN HYDROLASE ACTIVATOR ENVC"/>
    <property type="match status" value="1"/>
</dbReference>
<keyword evidence="3" id="KW-1185">Reference proteome</keyword>
<proteinExistence type="predicted"/>
<reference evidence="2 3" key="1">
    <citation type="submission" date="2022-10" db="EMBL/GenBank/DDBJ databases">
        <title>Kaistella sp. BT-6-1-3.</title>
        <authorList>
            <person name="Ai J."/>
            <person name="Deng Z."/>
        </authorList>
    </citation>
    <scope>NUCLEOTIDE SEQUENCE [LARGE SCALE GENOMIC DNA]</scope>
    <source>
        <strain evidence="2 3">BT6-1-3</strain>
    </source>
</reference>
<dbReference type="InterPro" id="IPR011055">
    <property type="entry name" value="Dup_hybrid_motif"/>
</dbReference>
<evidence type="ECO:0000313" key="2">
    <source>
        <dbReference type="EMBL" id="MCW4452612.1"/>
    </source>
</evidence>
<evidence type="ECO:0000313" key="3">
    <source>
        <dbReference type="Proteomes" id="UP001209107"/>
    </source>
</evidence>
<feature type="domain" description="M23ase beta-sheet core" evidence="1">
    <location>
        <begin position="55"/>
        <end position="152"/>
    </location>
</feature>
<dbReference type="EMBL" id="JAPCHZ010000005">
    <property type="protein sequence ID" value="MCW4452612.1"/>
    <property type="molecule type" value="Genomic_DNA"/>
</dbReference>
<comment type="caution">
    <text evidence="2">The sequence shown here is derived from an EMBL/GenBank/DDBJ whole genome shotgun (WGS) entry which is preliminary data.</text>
</comment>
<accession>A0ABT3JPB8</accession>
<dbReference type="InterPro" id="IPR050570">
    <property type="entry name" value="Cell_wall_metabolism_enzyme"/>
</dbReference>
<dbReference type="InterPro" id="IPR016047">
    <property type="entry name" value="M23ase_b-sheet_dom"/>
</dbReference>
<protein>
    <submittedName>
        <fullName evidence="2">M23 family metallopeptidase</fullName>
    </submittedName>
</protein>
<dbReference type="Gene3D" id="2.70.70.10">
    <property type="entry name" value="Glucose Permease (Domain IIA)"/>
    <property type="match status" value="1"/>
</dbReference>
<dbReference type="Proteomes" id="UP001209107">
    <property type="component" value="Unassembled WGS sequence"/>
</dbReference>
<dbReference type="PANTHER" id="PTHR21666">
    <property type="entry name" value="PEPTIDASE-RELATED"/>
    <property type="match status" value="1"/>
</dbReference>
<evidence type="ECO:0000259" key="1">
    <source>
        <dbReference type="Pfam" id="PF01551"/>
    </source>
</evidence>
<dbReference type="CDD" id="cd12797">
    <property type="entry name" value="M23_peptidase"/>
    <property type="match status" value="1"/>
</dbReference>
<gene>
    <name evidence="2" type="ORF">OK344_10365</name>
</gene>
<dbReference type="SUPFAM" id="SSF51261">
    <property type="entry name" value="Duplicated hybrid motif"/>
    <property type="match status" value="1"/>
</dbReference>